<comment type="caution">
    <text evidence="1">The sequence shown here is derived from an EMBL/GenBank/DDBJ whole genome shotgun (WGS) entry which is preliminary data.</text>
</comment>
<sequence length="102" mass="11875">MSEAAPKTSFREKENKVVEKYGRERFLSLKQSVSQKLRFTGNDYDFFMGGDDQTSNRIADEIIEDFNLPKNTAYPGEMGLYDSLVERGILTEEEQQFLESYR</sequence>
<gene>
    <name evidence="1" type="ORF">A3C19_03215</name>
</gene>
<dbReference type="EMBL" id="MFLI01000011">
    <property type="protein sequence ID" value="OGG62250.1"/>
    <property type="molecule type" value="Genomic_DNA"/>
</dbReference>
<proteinExistence type="predicted"/>
<evidence type="ECO:0000313" key="2">
    <source>
        <dbReference type="Proteomes" id="UP000178532"/>
    </source>
</evidence>
<reference evidence="1 2" key="1">
    <citation type="journal article" date="2016" name="Nat. Commun.">
        <title>Thousands of microbial genomes shed light on interconnected biogeochemical processes in an aquifer system.</title>
        <authorList>
            <person name="Anantharaman K."/>
            <person name="Brown C.T."/>
            <person name="Hug L.A."/>
            <person name="Sharon I."/>
            <person name="Castelle C.J."/>
            <person name="Probst A.J."/>
            <person name="Thomas B.C."/>
            <person name="Singh A."/>
            <person name="Wilkins M.J."/>
            <person name="Karaoz U."/>
            <person name="Brodie E.L."/>
            <person name="Williams K.H."/>
            <person name="Hubbard S.S."/>
            <person name="Banfield J.F."/>
        </authorList>
    </citation>
    <scope>NUCLEOTIDE SEQUENCE [LARGE SCALE GENOMIC DNA]</scope>
</reference>
<dbReference type="AlphaFoldDB" id="A0A1F6DLT4"/>
<accession>A0A1F6DLT4</accession>
<protein>
    <submittedName>
        <fullName evidence="1">Uncharacterized protein</fullName>
    </submittedName>
</protein>
<name>A0A1F6DLT4_9BACT</name>
<organism evidence="1 2">
    <name type="scientific">Candidatus Kaiserbacteria bacterium RIFCSPHIGHO2_02_FULL_54_22</name>
    <dbReference type="NCBI Taxonomy" id="1798495"/>
    <lineage>
        <taxon>Bacteria</taxon>
        <taxon>Candidatus Kaiseribacteriota</taxon>
    </lineage>
</organism>
<evidence type="ECO:0000313" key="1">
    <source>
        <dbReference type="EMBL" id="OGG62250.1"/>
    </source>
</evidence>
<dbReference type="Proteomes" id="UP000178532">
    <property type="component" value="Unassembled WGS sequence"/>
</dbReference>